<feature type="compositionally biased region" description="Polar residues" evidence="1">
    <location>
        <begin position="67"/>
        <end position="80"/>
    </location>
</feature>
<keyword evidence="3" id="KW-1185">Reference proteome</keyword>
<protein>
    <submittedName>
        <fullName evidence="2">Uncharacterized protein</fullName>
    </submittedName>
</protein>
<feature type="region of interest" description="Disordered" evidence="1">
    <location>
        <begin position="1"/>
        <end position="131"/>
    </location>
</feature>
<comment type="caution">
    <text evidence="2">The sequence shown here is derived from an EMBL/GenBank/DDBJ whole genome shotgun (WGS) entry which is preliminary data.</text>
</comment>
<dbReference type="AlphaFoldDB" id="A0A834SI10"/>
<evidence type="ECO:0000313" key="2">
    <source>
        <dbReference type="EMBL" id="KAF7802693.1"/>
    </source>
</evidence>
<evidence type="ECO:0000256" key="1">
    <source>
        <dbReference type="SAM" id="MobiDB-lite"/>
    </source>
</evidence>
<dbReference type="Proteomes" id="UP000634136">
    <property type="component" value="Unassembled WGS sequence"/>
</dbReference>
<feature type="compositionally biased region" description="Polar residues" evidence="1">
    <location>
        <begin position="116"/>
        <end position="131"/>
    </location>
</feature>
<dbReference type="EMBL" id="JAAIUW010000013">
    <property type="protein sequence ID" value="KAF7802693.1"/>
    <property type="molecule type" value="Genomic_DNA"/>
</dbReference>
<name>A0A834SI10_9FABA</name>
<reference evidence="2" key="1">
    <citation type="submission" date="2020-09" db="EMBL/GenBank/DDBJ databases">
        <title>Genome-Enabled Discovery of Anthraquinone Biosynthesis in Senna tora.</title>
        <authorList>
            <person name="Kang S.-H."/>
            <person name="Pandey R.P."/>
            <person name="Lee C.-M."/>
            <person name="Sim J.-S."/>
            <person name="Jeong J.-T."/>
            <person name="Choi B.-S."/>
            <person name="Jung M."/>
            <person name="Ginzburg D."/>
            <person name="Zhao K."/>
            <person name="Won S.Y."/>
            <person name="Oh T.-J."/>
            <person name="Yu Y."/>
            <person name="Kim N.-H."/>
            <person name="Lee O.R."/>
            <person name="Lee T.-H."/>
            <person name="Bashyal P."/>
            <person name="Kim T.-S."/>
            <person name="Lee W.-H."/>
            <person name="Kawkins C."/>
            <person name="Kim C.-K."/>
            <person name="Kim J.S."/>
            <person name="Ahn B.O."/>
            <person name="Rhee S.Y."/>
            <person name="Sohng J.K."/>
        </authorList>
    </citation>
    <scope>NUCLEOTIDE SEQUENCE</scope>
    <source>
        <tissue evidence="2">Leaf</tissue>
    </source>
</reference>
<proteinExistence type="predicted"/>
<feature type="compositionally biased region" description="Low complexity" evidence="1">
    <location>
        <begin position="1"/>
        <end position="18"/>
    </location>
</feature>
<sequence>MSTEGSSSSTTWISMLSMAEEISHTSIPKTPSGKKRPSNGTYGKKEGGAPRPDGQPPNGPTHREAYNTITNIHAIRNQTTVKHKRNPSPGNPARHPSTDHISMIRPKGTYKRLSKRQITSTSLGQDNNVRT</sequence>
<accession>A0A834SI10</accession>
<organism evidence="2 3">
    <name type="scientific">Senna tora</name>
    <dbReference type="NCBI Taxonomy" id="362788"/>
    <lineage>
        <taxon>Eukaryota</taxon>
        <taxon>Viridiplantae</taxon>
        <taxon>Streptophyta</taxon>
        <taxon>Embryophyta</taxon>
        <taxon>Tracheophyta</taxon>
        <taxon>Spermatophyta</taxon>
        <taxon>Magnoliopsida</taxon>
        <taxon>eudicotyledons</taxon>
        <taxon>Gunneridae</taxon>
        <taxon>Pentapetalae</taxon>
        <taxon>rosids</taxon>
        <taxon>fabids</taxon>
        <taxon>Fabales</taxon>
        <taxon>Fabaceae</taxon>
        <taxon>Caesalpinioideae</taxon>
        <taxon>Cassia clade</taxon>
        <taxon>Senna</taxon>
    </lineage>
</organism>
<gene>
    <name evidence="2" type="ORF">G2W53_041804</name>
</gene>
<evidence type="ECO:0000313" key="3">
    <source>
        <dbReference type="Proteomes" id="UP000634136"/>
    </source>
</evidence>